<dbReference type="Pfam" id="PF00011">
    <property type="entry name" value="HSP20"/>
    <property type="match status" value="1"/>
</dbReference>
<dbReference type="EMBL" id="JAVREP010000014">
    <property type="protein sequence ID" value="MDT0330678.1"/>
    <property type="molecule type" value="Genomic_DNA"/>
</dbReference>
<evidence type="ECO:0000259" key="3">
    <source>
        <dbReference type="PROSITE" id="PS01031"/>
    </source>
</evidence>
<dbReference type="InterPro" id="IPR008978">
    <property type="entry name" value="HSP20-like_chaperone"/>
</dbReference>
<dbReference type="PANTHER" id="PTHR11527">
    <property type="entry name" value="HEAT-SHOCK PROTEIN 20 FAMILY MEMBER"/>
    <property type="match status" value="1"/>
</dbReference>
<feature type="domain" description="SHSP" evidence="3">
    <location>
        <begin position="41"/>
        <end position="153"/>
    </location>
</feature>
<evidence type="ECO:0000313" key="4">
    <source>
        <dbReference type="EMBL" id="MDT0330678.1"/>
    </source>
</evidence>
<dbReference type="RefSeq" id="WP_311513226.1">
    <property type="nucleotide sequence ID" value="NZ_JAVREP010000014.1"/>
</dbReference>
<comment type="similarity">
    <text evidence="1 2">Belongs to the small heat shock protein (HSP20) family.</text>
</comment>
<dbReference type="InterPro" id="IPR002068">
    <property type="entry name" value="A-crystallin/Hsp20_dom"/>
</dbReference>
<comment type="caution">
    <text evidence="4">The sequence shown here is derived from an EMBL/GenBank/DDBJ whole genome shotgun (WGS) entry which is preliminary data.</text>
</comment>
<dbReference type="InterPro" id="IPR031107">
    <property type="entry name" value="Small_HSP"/>
</dbReference>
<organism evidence="4 5">
    <name type="scientific">Nocardiopsis lambiniae</name>
    <dbReference type="NCBI Taxonomy" id="3075539"/>
    <lineage>
        <taxon>Bacteria</taxon>
        <taxon>Bacillati</taxon>
        <taxon>Actinomycetota</taxon>
        <taxon>Actinomycetes</taxon>
        <taxon>Streptosporangiales</taxon>
        <taxon>Nocardiopsidaceae</taxon>
        <taxon>Nocardiopsis</taxon>
    </lineage>
</organism>
<dbReference type="SUPFAM" id="SSF49764">
    <property type="entry name" value="HSP20-like chaperones"/>
    <property type="match status" value="1"/>
</dbReference>
<gene>
    <name evidence="4" type="ORF">RM479_19860</name>
</gene>
<protein>
    <submittedName>
        <fullName evidence="4">Hsp20/alpha crystallin family protein</fullName>
    </submittedName>
</protein>
<proteinExistence type="inferred from homology"/>
<reference evidence="5" key="1">
    <citation type="submission" date="2023-07" db="EMBL/GenBank/DDBJ databases">
        <title>30 novel species of actinomycetes from the DSMZ collection.</title>
        <authorList>
            <person name="Nouioui I."/>
        </authorList>
    </citation>
    <scope>NUCLEOTIDE SEQUENCE [LARGE SCALE GENOMIC DNA]</scope>
    <source>
        <strain evidence="5">DSM 44743</strain>
    </source>
</reference>
<keyword evidence="5" id="KW-1185">Reference proteome</keyword>
<dbReference type="Proteomes" id="UP001183390">
    <property type="component" value="Unassembled WGS sequence"/>
</dbReference>
<evidence type="ECO:0000256" key="2">
    <source>
        <dbReference type="RuleBase" id="RU003616"/>
    </source>
</evidence>
<evidence type="ECO:0000256" key="1">
    <source>
        <dbReference type="PROSITE-ProRule" id="PRU00285"/>
    </source>
</evidence>
<dbReference type="CDD" id="cd06464">
    <property type="entry name" value="ACD_sHsps-like"/>
    <property type="match status" value="1"/>
</dbReference>
<evidence type="ECO:0000313" key="5">
    <source>
        <dbReference type="Proteomes" id="UP001183390"/>
    </source>
</evidence>
<accession>A0ABU2MDB4</accession>
<dbReference type="Gene3D" id="2.60.40.790">
    <property type="match status" value="1"/>
</dbReference>
<dbReference type="PROSITE" id="PS01031">
    <property type="entry name" value="SHSP"/>
    <property type="match status" value="1"/>
</dbReference>
<name>A0ABU2MDB4_9ACTN</name>
<sequence length="157" mass="17285">MTPKRFTNPFHGVMDMITEMNRVSDAMASIETGHAGHRERGYADAWSPPTDILARGADLIIRCELPGVYEEDVSVSLSHGVLTISGERRRDEEGTVVHYSSERFMGAFRREIGLPDGVAESDIEADYGEGLLEVVVRGAANAAAPKRISVARRKRRS</sequence>